<sequence>ACAHTTQINLNHPHIISAQPSPVHPAHTGRLHFNGDGKPEFAAMDSADNTVTIYLGNGDGTFVPTGAIAKDRSVMDGTFEG</sequence>
<feature type="non-terminal residue" evidence="2">
    <location>
        <position position="1"/>
    </location>
</feature>
<evidence type="ECO:0000313" key="3">
    <source>
        <dbReference type="Proteomes" id="UP000540989"/>
    </source>
</evidence>
<evidence type="ECO:0000256" key="1">
    <source>
        <dbReference type="ARBA" id="ARBA00022729"/>
    </source>
</evidence>
<proteinExistence type="predicted"/>
<dbReference type="AlphaFoldDB" id="A0A7W7ZIF0"/>
<accession>A0A7W7ZIF0</accession>
<dbReference type="InterPro" id="IPR028994">
    <property type="entry name" value="Integrin_alpha_N"/>
</dbReference>
<keyword evidence="3" id="KW-1185">Reference proteome</keyword>
<protein>
    <submittedName>
        <fullName evidence="2">Uncharacterized protein</fullName>
    </submittedName>
</protein>
<reference evidence="2 3" key="1">
    <citation type="submission" date="2020-08" db="EMBL/GenBank/DDBJ databases">
        <title>Genomic Encyclopedia of Type Strains, Phase IV (KMG-V): Genome sequencing to study the core and pangenomes of soil and plant-associated prokaryotes.</title>
        <authorList>
            <person name="Whitman W."/>
        </authorList>
    </citation>
    <scope>NUCLEOTIDE SEQUENCE [LARGE SCALE GENOMIC DNA]</scope>
    <source>
        <strain evidence="2 3">M8UP14</strain>
    </source>
</reference>
<keyword evidence="1" id="KW-0732">Signal</keyword>
<name>A0A7W7ZIF0_9BACT</name>
<gene>
    <name evidence="2" type="ORF">HDF16_005256</name>
</gene>
<dbReference type="SUPFAM" id="SSF69318">
    <property type="entry name" value="Integrin alpha N-terminal domain"/>
    <property type="match status" value="1"/>
</dbReference>
<dbReference type="EMBL" id="JACHIP010000014">
    <property type="protein sequence ID" value="MBB5060520.1"/>
    <property type="molecule type" value="Genomic_DNA"/>
</dbReference>
<dbReference type="Pfam" id="PF13517">
    <property type="entry name" value="FG-GAP_3"/>
    <property type="match status" value="1"/>
</dbReference>
<organism evidence="2 3">
    <name type="scientific">Granulicella aggregans</name>
    <dbReference type="NCBI Taxonomy" id="474949"/>
    <lineage>
        <taxon>Bacteria</taxon>
        <taxon>Pseudomonadati</taxon>
        <taxon>Acidobacteriota</taxon>
        <taxon>Terriglobia</taxon>
        <taxon>Terriglobales</taxon>
        <taxon>Acidobacteriaceae</taxon>
        <taxon>Granulicella</taxon>
    </lineage>
</organism>
<dbReference type="Proteomes" id="UP000540989">
    <property type="component" value="Unassembled WGS sequence"/>
</dbReference>
<dbReference type="InterPro" id="IPR013517">
    <property type="entry name" value="FG-GAP"/>
</dbReference>
<comment type="caution">
    <text evidence="2">The sequence shown here is derived from an EMBL/GenBank/DDBJ whole genome shotgun (WGS) entry which is preliminary data.</text>
</comment>
<dbReference type="RefSeq" id="WP_184222863.1">
    <property type="nucleotide sequence ID" value="NZ_JACHIP010000014.1"/>
</dbReference>
<evidence type="ECO:0000313" key="2">
    <source>
        <dbReference type="EMBL" id="MBB5060520.1"/>
    </source>
</evidence>